<feature type="non-terminal residue" evidence="1">
    <location>
        <position position="386"/>
    </location>
</feature>
<name>A0ACA9Q568_9GLOM</name>
<accession>A0ACA9Q568</accession>
<proteinExistence type="predicted"/>
<dbReference type="Proteomes" id="UP000789525">
    <property type="component" value="Unassembled WGS sequence"/>
</dbReference>
<dbReference type="EMBL" id="CAJVPT010046365">
    <property type="protein sequence ID" value="CAG8737925.1"/>
    <property type="molecule type" value="Genomic_DNA"/>
</dbReference>
<reference evidence="1" key="1">
    <citation type="submission" date="2021-06" db="EMBL/GenBank/DDBJ databases">
        <authorList>
            <person name="Kallberg Y."/>
            <person name="Tangrot J."/>
            <person name="Rosling A."/>
        </authorList>
    </citation>
    <scope>NUCLEOTIDE SEQUENCE</scope>
    <source>
        <strain evidence="1">CL356</strain>
    </source>
</reference>
<evidence type="ECO:0000313" key="1">
    <source>
        <dbReference type="EMBL" id="CAG8737925.1"/>
    </source>
</evidence>
<gene>
    <name evidence="1" type="ORF">ACOLOM_LOCUS12004</name>
</gene>
<comment type="caution">
    <text evidence="1">The sequence shown here is derived from an EMBL/GenBank/DDBJ whole genome shotgun (WGS) entry which is preliminary data.</text>
</comment>
<feature type="non-terminal residue" evidence="1">
    <location>
        <position position="1"/>
    </location>
</feature>
<protein>
    <submittedName>
        <fullName evidence="1">1103_t:CDS:1</fullName>
    </submittedName>
</protein>
<organism evidence="1 2">
    <name type="scientific">Acaulospora colombiana</name>
    <dbReference type="NCBI Taxonomy" id="27376"/>
    <lineage>
        <taxon>Eukaryota</taxon>
        <taxon>Fungi</taxon>
        <taxon>Fungi incertae sedis</taxon>
        <taxon>Mucoromycota</taxon>
        <taxon>Glomeromycotina</taxon>
        <taxon>Glomeromycetes</taxon>
        <taxon>Diversisporales</taxon>
        <taxon>Acaulosporaceae</taxon>
        <taxon>Acaulospora</taxon>
    </lineage>
</organism>
<sequence>VKDNTPLDPFSSGYIPPPSPTPSEYVIVEHTTDQPQPPQTSRDKRESRSSLLDTIVPEEGRDFSTLGSVLSGRQSTIGHRRTRSGEPSGSSTSTTPPPKRLSNRLHKPRPSLETSSSFLRPTSPFKLHRSLSPIQFPKDPFEASVEEEGVGPLRSSMDRTQQSSLSHDTHEVDGLPGHKPVSARPSMDGVGGAAGAGEKGMGSRKRSHIRTPSSPTFFSLNRRVASTSVLSLHKDHQQQQQPDSTQPYLHSQADASVYDFDIYRQPDDPALQPPLPISTLTLTPTASHPPPASAARLSAALSAAAADVYGAGGASAAAKKRFSASMSDLPALHSGTTIPNSVRFPASASSNQVNMFGKEGNDDNSKNGLAPTTNLYIPKESLDLPT</sequence>
<keyword evidence="2" id="KW-1185">Reference proteome</keyword>
<evidence type="ECO:0000313" key="2">
    <source>
        <dbReference type="Proteomes" id="UP000789525"/>
    </source>
</evidence>